<sequence>MGNLYHSSCFTCCSCSRALKGKAFYNIQGKVYCEDDYLYSGFQQTSEKCVMCDHLIIDTILQAMGKSYHPGCFRCSVCHQCLDGVPFTIDVNHKIFCISDYHSIYAPKCASCGLSIVPKQGNDGTVRVVSMDKDFHVECYKCNDCGVQLTDKSDKLCYPLDDLLLCRDCHLARIS</sequence>
<dbReference type="InterPro" id="IPR001781">
    <property type="entry name" value="Znf_LIM"/>
</dbReference>
<dbReference type="FunFam" id="2.10.110.10:FF:000037">
    <property type="entry name" value="LIM domain-containing protein 1"/>
    <property type="match status" value="1"/>
</dbReference>
<dbReference type="RefSeq" id="XP_009019594.1">
    <property type="nucleotide sequence ID" value="XM_009021346.1"/>
</dbReference>
<evidence type="ECO:0000313" key="8">
    <source>
        <dbReference type="EnsemblMetazoa" id="HelroP186423"/>
    </source>
</evidence>
<reference evidence="7 9" key="2">
    <citation type="journal article" date="2013" name="Nature">
        <title>Insights into bilaterian evolution from three spiralian genomes.</title>
        <authorList>
            <person name="Simakov O."/>
            <person name="Marletaz F."/>
            <person name="Cho S.J."/>
            <person name="Edsinger-Gonzales E."/>
            <person name="Havlak P."/>
            <person name="Hellsten U."/>
            <person name="Kuo D.H."/>
            <person name="Larsson T."/>
            <person name="Lv J."/>
            <person name="Arendt D."/>
            <person name="Savage R."/>
            <person name="Osoegawa K."/>
            <person name="de Jong P."/>
            <person name="Grimwood J."/>
            <person name="Chapman J.A."/>
            <person name="Shapiro H."/>
            <person name="Aerts A."/>
            <person name="Otillar R.P."/>
            <person name="Terry A.Y."/>
            <person name="Boore J.L."/>
            <person name="Grigoriev I.V."/>
            <person name="Lindberg D.R."/>
            <person name="Seaver E.C."/>
            <person name="Weisblat D.A."/>
            <person name="Putnam N.H."/>
            <person name="Rokhsar D.S."/>
        </authorList>
    </citation>
    <scope>NUCLEOTIDE SEQUENCE</scope>
</reference>
<dbReference type="Proteomes" id="UP000015101">
    <property type="component" value="Unassembled WGS sequence"/>
</dbReference>
<evidence type="ECO:0000256" key="4">
    <source>
        <dbReference type="ARBA" id="ARBA00023038"/>
    </source>
</evidence>
<dbReference type="EMBL" id="KB096742">
    <property type="protein sequence ID" value="ESO02186.1"/>
    <property type="molecule type" value="Genomic_DNA"/>
</dbReference>
<reference evidence="8" key="3">
    <citation type="submission" date="2015-06" db="UniProtKB">
        <authorList>
            <consortium name="EnsemblMetazoa"/>
        </authorList>
    </citation>
    <scope>IDENTIFICATION</scope>
</reference>
<proteinExistence type="predicted"/>
<reference evidence="9" key="1">
    <citation type="submission" date="2012-12" db="EMBL/GenBank/DDBJ databases">
        <authorList>
            <person name="Hellsten U."/>
            <person name="Grimwood J."/>
            <person name="Chapman J.A."/>
            <person name="Shapiro H."/>
            <person name="Aerts A."/>
            <person name="Otillar R.P."/>
            <person name="Terry A.Y."/>
            <person name="Boore J.L."/>
            <person name="Simakov O."/>
            <person name="Marletaz F."/>
            <person name="Cho S.-J."/>
            <person name="Edsinger-Gonzales E."/>
            <person name="Havlak P."/>
            <person name="Kuo D.-H."/>
            <person name="Larsson T."/>
            <person name="Lv J."/>
            <person name="Arendt D."/>
            <person name="Savage R."/>
            <person name="Osoegawa K."/>
            <person name="de Jong P."/>
            <person name="Lindberg D.R."/>
            <person name="Seaver E.C."/>
            <person name="Weisblat D.A."/>
            <person name="Putnam N.H."/>
            <person name="Grigoriev I.V."/>
            <person name="Rokhsar D.S."/>
        </authorList>
    </citation>
    <scope>NUCLEOTIDE SEQUENCE</scope>
</reference>
<dbReference type="eggNOG" id="KOG1701">
    <property type="taxonomic scope" value="Eukaryota"/>
</dbReference>
<gene>
    <name evidence="8" type="primary">20210542</name>
    <name evidence="7" type="ORF">HELRODRAFT_186423</name>
</gene>
<evidence type="ECO:0000256" key="2">
    <source>
        <dbReference type="ARBA" id="ARBA00022737"/>
    </source>
</evidence>
<dbReference type="AlphaFoldDB" id="T1FNZ5"/>
<dbReference type="InterPro" id="IPR047247">
    <property type="entry name" value="Ajuba-like_LIM2"/>
</dbReference>
<feature type="domain" description="LIM zinc-binding" evidence="6">
    <location>
        <begin position="47"/>
        <end position="107"/>
    </location>
</feature>
<dbReference type="EMBL" id="AMQM01000814">
    <property type="status" value="NOT_ANNOTATED_CDS"/>
    <property type="molecule type" value="Genomic_DNA"/>
</dbReference>
<keyword evidence="3 5" id="KW-0862">Zinc</keyword>
<dbReference type="PROSITE" id="PS50023">
    <property type="entry name" value="LIM_DOMAIN_2"/>
    <property type="match status" value="3"/>
</dbReference>
<evidence type="ECO:0000259" key="6">
    <source>
        <dbReference type="PROSITE" id="PS50023"/>
    </source>
</evidence>
<dbReference type="OrthoDB" id="25414at2759"/>
<dbReference type="OMA" id="NDEEDHR"/>
<evidence type="ECO:0000313" key="9">
    <source>
        <dbReference type="Proteomes" id="UP000015101"/>
    </source>
</evidence>
<evidence type="ECO:0000256" key="1">
    <source>
        <dbReference type="ARBA" id="ARBA00022723"/>
    </source>
</evidence>
<name>T1FNZ5_HELRO</name>
<keyword evidence="4 5" id="KW-0440">LIM domain</keyword>
<dbReference type="Gene3D" id="2.10.110.10">
    <property type="entry name" value="Cysteine Rich Protein"/>
    <property type="match status" value="3"/>
</dbReference>
<dbReference type="KEGG" id="hro:HELRODRAFT_186423"/>
<dbReference type="CTD" id="20210542"/>
<dbReference type="PROSITE" id="PS00478">
    <property type="entry name" value="LIM_DOMAIN_1"/>
    <property type="match status" value="1"/>
</dbReference>
<keyword evidence="1 5" id="KW-0479">Metal-binding</keyword>
<dbReference type="SMART" id="SM00132">
    <property type="entry name" value="LIM"/>
    <property type="match status" value="3"/>
</dbReference>
<evidence type="ECO:0000256" key="3">
    <source>
        <dbReference type="ARBA" id="ARBA00022833"/>
    </source>
</evidence>
<accession>T1FNZ5</accession>
<keyword evidence="9" id="KW-1185">Reference proteome</keyword>
<dbReference type="EnsemblMetazoa" id="HelroT186423">
    <property type="protein sequence ID" value="HelroP186423"/>
    <property type="gene ID" value="HelroG186423"/>
</dbReference>
<evidence type="ECO:0000256" key="5">
    <source>
        <dbReference type="PROSITE-ProRule" id="PRU00125"/>
    </source>
</evidence>
<keyword evidence="2" id="KW-0677">Repeat</keyword>
<evidence type="ECO:0000313" key="7">
    <source>
        <dbReference type="EMBL" id="ESO02186.1"/>
    </source>
</evidence>
<dbReference type="GeneID" id="20210542"/>
<dbReference type="PANTHER" id="PTHR24219:SF4">
    <property type="entry name" value="LIM DOMAIN-CONTAINING PROTEIN JUB"/>
    <property type="match status" value="1"/>
</dbReference>
<dbReference type="STRING" id="6412.T1FNZ5"/>
<dbReference type="Pfam" id="PF00412">
    <property type="entry name" value="LIM"/>
    <property type="match status" value="3"/>
</dbReference>
<dbReference type="PANTHER" id="PTHR24219">
    <property type="entry name" value="LIM DOMAIN-CONTAINING PROTEIN JUB"/>
    <property type="match status" value="1"/>
</dbReference>
<dbReference type="CDD" id="cd09355">
    <property type="entry name" value="LIM2_Ajuba_like"/>
    <property type="match status" value="1"/>
</dbReference>
<dbReference type="SUPFAM" id="SSF57716">
    <property type="entry name" value="Glucocorticoid receptor-like (DNA-binding domain)"/>
    <property type="match status" value="2"/>
</dbReference>
<organism evidence="8 9">
    <name type="scientific">Helobdella robusta</name>
    <name type="common">Californian leech</name>
    <dbReference type="NCBI Taxonomy" id="6412"/>
    <lineage>
        <taxon>Eukaryota</taxon>
        <taxon>Metazoa</taxon>
        <taxon>Spiralia</taxon>
        <taxon>Lophotrochozoa</taxon>
        <taxon>Annelida</taxon>
        <taxon>Clitellata</taxon>
        <taxon>Hirudinea</taxon>
        <taxon>Rhynchobdellida</taxon>
        <taxon>Glossiphoniidae</taxon>
        <taxon>Helobdella</taxon>
    </lineage>
</organism>
<dbReference type="HOGENOM" id="CLU_001357_11_0_1"/>
<feature type="domain" description="LIM zinc-binding" evidence="6">
    <location>
        <begin position="108"/>
        <end position="175"/>
    </location>
</feature>
<feature type="domain" description="LIM zinc-binding" evidence="6">
    <location>
        <begin position="1"/>
        <end position="43"/>
    </location>
</feature>
<dbReference type="InParanoid" id="T1FNZ5"/>
<dbReference type="GO" id="GO:0046872">
    <property type="term" value="F:metal ion binding"/>
    <property type="evidence" value="ECO:0007669"/>
    <property type="project" value="UniProtKB-KW"/>
</dbReference>
<protein>
    <recommendedName>
        <fullName evidence="6">LIM zinc-binding domain-containing protein</fullName>
    </recommendedName>
</protein>
<dbReference type="InterPro" id="IPR047172">
    <property type="entry name" value="Ajuba-like"/>
</dbReference>
<dbReference type="FunFam" id="2.10.110.10:FF:000028">
    <property type="entry name" value="LIM domain-containing protein 1"/>
    <property type="match status" value="1"/>
</dbReference>